<dbReference type="AlphaFoldDB" id="A0AAV4TB06"/>
<reference evidence="2 3" key="1">
    <citation type="submission" date="2021-06" db="EMBL/GenBank/DDBJ databases">
        <title>Caerostris darwini draft genome.</title>
        <authorList>
            <person name="Kono N."/>
            <person name="Arakawa K."/>
        </authorList>
    </citation>
    <scope>NUCLEOTIDE SEQUENCE [LARGE SCALE GENOMIC DNA]</scope>
</reference>
<evidence type="ECO:0000256" key="1">
    <source>
        <dbReference type="SAM" id="Phobius"/>
    </source>
</evidence>
<sequence length="94" mass="10653">MDVTLPPPSFPLLPGVVPMFIIRRILVAGIPRLQLSRLSWPDLHRSIKTAEETKTSFLLESAAAKGGPAAVFIWRMIYARRDLSFAWRVARSHR</sequence>
<evidence type="ECO:0000313" key="3">
    <source>
        <dbReference type="Proteomes" id="UP001054837"/>
    </source>
</evidence>
<feature type="transmembrane region" description="Helical" evidence="1">
    <location>
        <begin position="12"/>
        <end position="30"/>
    </location>
</feature>
<dbReference type="EMBL" id="BPLQ01009133">
    <property type="protein sequence ID" value="GIY41960.1"/>
    <property type="molecule type" value="Genomic_DNA"/>
</dbReference>
<gene>
    <name evidence="2" type="ORF">CDAR_371751</name>
</gene>
<keyword evidence="1" id="KW-1133">Transmembrane helix</keyword>
<evidence type="ECO:0000313" key="2">
    <source>
        <dbReference type="EMBL" id="GIY41960.1"/>
    </source>
</evidence>
<keyword evidence="1" id="KW-0472">Membrane</keyword>
<accession>A0AAV4TB06</accession>
<dbReference type="Proteomes" id="UP001054837">
    <property type="component" value="Unassembled WGS sequence"/>
</dbReference>
<keyword evidence="1" id="KW-0812">Transmembrane</keyword>
<evidence type="ECO:0008006" key="4">
    <source>
        <dbReference type="Google" id="ProtNLM"/>
    </source>
</evidence>
<name>A0AAV4TB06_9ARAC</name>
<comment type="caution">
    <text evidence="2">The sequence shown here is derived from an EMBL/GenBank/DDBJ whole genome shotgun (WGS) entry which is preliminary data.</text>
</comment>
<proteinExistence type="predicted"/>
<keyword evidence="3" id="KW-1185">Reference proteome</keyword>
<organism evidence="2 3">
    <name type="scientific">Caerostris darwini</name>
    <dbReference type="NCBI Taxonomy" id="1538125"/>
    <lineage>
        <taxon>Eukaryota</taxon>
        <taxon>Metazoa</taxon>
        <taxon>Ecdysozoa</taxon>
        <taxon>Arthropoda</taxon>
        <taxon>Chelicerata</taxon>
        <taxon>Arachnida</taxon>
        <taxon>Araneae</taxon>
        <taxon>Araneomorphae</taxon>
        <taxon>Entelegynae</taxon>
        <taxon>Araneoidea</taxon>
        <taxon>Araneidae</taxon>
        <taxon>Caerostris</taxon>
    </lineage>
</organism>
<protein>
    <recommendedName>
        <fullName evidence="4">ATP synthase F0 subunit 8</fullName>
    </recommendedName>
</protein>